<dbReference type="KEGG" id="dpt:Deipr_0079"/>
<dbReference type="AlphaFoldDB" id="F0RNF3"/>
<dbReference type="EMBL" id="CP002536">
    <property type="protein sequence ID" value="ADY25255.1"/>
    <property type="molecule type" value="Genomic_DNA"/>
</dbReference>
<organism evidence="2 3">
    <name type="scientific">Deinococcus proteolyticus (strain ATCC 35074 / DSM 20540 / JCM 6276 / NBRC 101906 / NCIMB 13154 / VKM Ac-1939 / CCM 2703 / MRP)</name>
    <dbReference type="NCBI Taxonomy" id="693977"/>
    <lineage>
        <taxon>Bacteria</taxon>
        <taxon>Thermotogati</taxon>
        <taxon>Deinococcota</taxon>
        <taxon>Deinococci</taxon>
        <taxon>Deinococcales</taxon>
        <taxon>Deinococcaceae</taxon>
        <taxon>Deinococcus</taxon>
    </lineage>
</organism>
<reference evidence="3" key="1">
    <citation type="submission" date="2011-02" db="EMBL/GenBank/DDBJ databases">
        <title>The complete sequence of chromosome of Deinococcus proteolyticus DSM 20540.</title>
        <authorList>
            <consortium name="US DOE Joint Genome Institute (JGI-PGF)"/>
            <person name="Lucas S."/>
            <person name="Copeland A."/>
            <person name="Lapidus A."/>
            <person name="Bruce D."/>
            <person name="Goodwin L."/>
            <person name="Pitluck S."/>
            <person name="Kyrpides N."/>
            <person name="Mavromatis K."/>
            <person name="Pagani I."/>
            <person name="Ivanova N."/>
            <person name="Ovchinnikova G."/>
            <person name="Zeytun A."/>
            <person name="Detter J.C."/>
            <person name="Han C."/>
            <person name="Land M."/>
            <person name="Hauser L."/>
            <person name="Markowitz V."/>
            <person name="Cheng J.-F."/>
            <person name="Hugenholtz P."/>
            <person name="Woyke T."/>
            <person name="Wu D."/>
            <person name="Pukall R."/>
            <person name="Steenblock K."/>
            <person name="Brambilla E."/>
            <person name="Klenk H.-P."/>
            <person name="Eisen J.A."/>
        </authorList>
    </citation>
    <scope>NUCLEOTIDE SEQUENCE [LARGE SCALE GENOMIC DNA]</scope>
    <source>
        <strain evidence="3">ATCC 35074 / DSM 20540 / JCM 6276 / NBRC 101906 / NCIMB 13154 / VKM Ac-1939 / CCM 2703 / MRP</strain>
    </source>
</reference>
<evidence type="ECO:0000313" key="2">
    <source>
        <dbReference type="EMBL" id="ADY25255.1"/>
    </source>
</evidence>
<feature type="region of interest" description="Disordered" evidence="1">
    <location>
        <begin position="245"/>
        <end position="361"/>
    </location>
</feature>
<dbReference type="HOGENOM" id="CLU_349076_0_0_0"/>
<dbReference type="InterPro" id="IPR013783">
    <property type="entry name" value="Ig-like_fold"/>
</dbReference>
<protein>
    <recommendedName>
        <fullName evidence="4">DUF937 domain-containing protein</fullName>
    </recommendedName>
</protein>
<dbReference type="OrthoDB" id="53198at2"/>
<dbReference type="STRING" id="693977.Deipr_0079"/>
<proteinExistence type="predicted"/>
<name>F0RNF3_DEIPM</name>
<evidence type="ECO:0000313" key="3">
    <source>
        <dbReference type="Proteomes" id="UP000007718"/>
    </source>
</evidence>
<accession>F0RNF3</accession>
<dbReference type="Pfam" id="PF06078">
    <property type="entry name" value="DUF937"/>
    <property type="match status" value="2"/>
</dbReference>
<feature type="compositionally biased region" description="Low complexity" evidence="1">
    <location>
        <begin position="202"/>
        <end position="220"/>
    </location>
</feature>
<dbReference type="InterPro" id="IPR009282">
    <property type="entry name" value="DUF937"/>
</dbReference>
<sequence>MNIEELFRSRFGPESARELGQVLGLESEQAARLLDRAVRSQLEAVAQQAKSEAGRAQVLDAIANLPRFRDVSHALTEQGGAASLQLAGELLSPALLGHDQTDLAGQLSRVEGAPQPSITALMNMSLPLLLSFIGQAGVNGGNITQVMSTIRASGVRPRSAGGSYVSRAAAANAPQFVDGGQGQAAGEIKKSPEPASAPAPTPVSGQAPAAQAEAGQPEPELAQDTDYSKSSVVSALLDGAEVPEPGAVQRESQPQAPAASLKENPYRSEEEAQDAAPQPEPELAQDTDYSKSSVVSALLDGAEAPAAAAQPAQPQADKPQPTAPQPGATQSSAAQATQPQAVPAQTQPAPSSPASSSPAASPAALAAAAAAAGVGAGAVRPAAPQAQPAGSPWKSAQPVVIGAQPSVTAARAAQPSAAAAATPTLASASGQDLPLTADSLVSYFREQFSAQDVGALAEAAGFGRRDAGRAVQGTAAVLLSALAQKGRDQSGAAELLALSGDFGRVAEGEQLNTALLGNRAELGALEVRGLSVLDRLLDNPGQVGGRLGTALGTSGEQAGRLLALLTPFVLGLLGSRARGAGLDAAGLSRVLGGLDAGRLESLLPEDLGVLKSLLGTQLFGAAPRERATLLETKQAKAAPVPVAAPAGETVVAAQPAPVQPMTPEPPHPVAPAQPERRGGFPWWLLLLLLAGLAWYLTQNRSEQPLPAPTEQTQIQTAPATTPTTGTFTVTEPAAGSSVAASGFTLSGTAEPSASYRLLQDGTEVGTFTSDADGRWSADVAAAPAGEHTYSVQTEGGAEVISLPLTLE</sequence>
<feature type="compositionally biased region" description="Low complexity" evidence="1">
    <location>
        <begin position="274"/>
        <end position="286"/>
    </location>
</feature>
<evidence type="ECO:0008006" key="4">
    <source>
        <dbReference type="Google" id="ProtNLM"/>
    </source>
</evidence>
<dbReference type="Gene3D" id="2.60.40.10">
    <property type="entry name" value="Immunoglobulins"/>
    <property type="match status" value="1"/>
</dbReference>
<dbReference type="Proteomes" id="UP000007718">
    <property type="component" value="Chromosome"/>
</dbReference>
<reference evidence="2 3" key="2">
    <citation type="journal article" date="2012" name="Stand. Genomic Sci.">
        <title>Complete genome sequence of the orange-red pigmented, radioresistant Deinococcus proteolyticus type strain (MRP(T)).</title>
        <authorList>
            <person name="Copeland A."/>
            <person name="Zeytun A."/>
            <person name="Yassawong M."/>
            <person name="Nolan M."/>
            <person name="Lucas S."/>
            <person name="Hammon N."/>
            <person name="Deshpande S."/>
            <person name="Cheng J.F."/>
            <person name="Han C."/>
            <person name="Tapia R."/>
            <person name="Goodwin L.A."/>
            <person name="Pitluck S."/>
            <person name="Mavromatis K."/>
            <person name="Liolios K."/>
            <person name="Pagani I."/>
            <person name="Ivanova N."/>
            <person name="Mikhailova N."/>
            <person name="Pati A."/>
            <person name="Chen A."/>
            <person name="Palaniappan K."/>
            <person name="Land M."/>
            <person name="Hauser L."/>
            <person name="Jeffries C.D."/>
            <person name="Brambilla E.M."/>
            <person name="Rohde M."/>
            <person name="Sikorski J."/>
            <person name="Pukall R."/>
            <person name="Goker M."/>
            <person name="Detter J.C."/>
            <person name="Woyke T."/>
            <person name="Bristow J."/>
            <person name="Eisen J.A."/>
            <person name="Markowitz V."/>
            <person name="Hugenholtz P."/>
            <person name="Kyrpides N.C."/>
            <person name="Klenk H.P."/>
            <person name="Lapidus A."/>
        </authorList>
    </citation>
    <scope>NUCLEOTIDE SEQUENCE [LARGE SCALE GENOMIC DNA]</scope>
    <source>
        <strain evidence="3">ATCC 35074 / DSM 20540 / JCM 6276 / NBRC 101906 / NCIMB 13154 / VKM Ac-1939 / CCM 2703 / MRP</strain>
    </source>
</reference>
<evidence type="ECO:0000256" key="1">
    <source>
        <dbReference type="SAM" id="MobiDB-lite"/>
    </source>
</evidence>
<keyword evidence="3" id="KW-1185">Reference proteome</keyword>
<feature type="region of interest" description="Disordered" evidence="1">
    <location>
        <begin position="175"/>
        <end position="228"/>
    </location>
</feature>
<dbReference type="RefSeq" id="WP_013613864.1">
    <property type="nucleotide sequence ID" value="NC_015161.1"/>
</dbReference>
<gene>
    <name evidence="2" type="ordered locus">Deipr_0079</name>
</gene>
<feature type="compositionally biased region" description="Low complexity" evidence="1">
    <location>
        <begin position="302"/>
        <end position="361"/>
    </location>
</feature>